<proteinExistence type="evidence at transcript level"/>
<accession>I7GI09</accession>
<name>I7GI09_MACFA</name>
<dbReference type="AlphaFoldDB" id="I7GI09"/>
<protein>
    <submittedName>
        <fullName evidence="1">Macaca fascicularis brain cDNA, clone: QflA-16262</fullName>
    </submittedName>
</protein>
<sequence>MEKEKRGTELEGENDLNPKYLHTKHIRVPCIVCS</sequence>
<organism evidence="1">
    <name type="scientific">Macaca fascicularis</name>
    <name type="common">Crab-eating macaque</name>
    <name type="synonym">Cynomolgus monkey</name>
    <dbReference type="NCBI Taxonomy" id="9541"/>
    <lineage>
        <taxon>Eukaryota</taxon>
        <taxon>Metazoa</taxon>
        <taxon>Chordata</taxon>
        <taxon>Craniata</taxon>
        <taxon>Vertebrata</taxon>
        <taxon>Euteleostomi</taxon>
        <taxon>Mammalia</taxon>
        <taxon>Eutheria</taxon>
        <taxon>Euarchontoglires</taxon>
        <taxon>Primates</taxon>
        <taxon>Haplorrhini</taxon>
        <taxon>Catarrhini</taxon>
        <taxon>Cercopithecidae</taxon>
        <taxon>Cercopithecinae</taxon>
        <taxon>Macaca</taxon>
    </lineage>
</organism>
<reference evidence="1" key="1">
    <citation type="journal article" date="2007" name="PLoS Biol.">
        <title>Rate of evolution in brain-expressed genes in humans and other primates.</title>
        <authorList>
            <person name="Wang H.-Y."/>
            <person name="Chien H.-C."/>
            <person name="Osada N."/>
            <person name="Hashimoto K."/>
            <person name="Sugano S."/>
            <person name="Gojobori T."/>
            <person name="Chou C.-K."/>
            <person name="Tsai S.-F."/>
            <person name="Wu C.-I."/>
            <person name="Shen C.-K.J."/>
        </authorList>
    </citation>
    <scope>NUCLEOTIDE SEQUENCE</scope>
</reference>
<dbReference type="EMBL" id="AB171998">
    <property type="protein sequence ID" value="BAE89060.1"/>
    <property type="molecule type" value="mRNA"/>
</dbReference>
<evidence type="ECO:0000313" key="1">
    <source>
        <dbReference type="EMBL" id="BAE89060.1"/>
    </source>
</evidence>